<dbReference type="VEuPathDB" id="ToxoDB:LOC34620614"/>
<gene>
    <name evidence="2" type="ORF">cyc_04019</name>
</gene>
<proteinExistence type="predicted"/>
<keyword evidence="1" id="KW-0732">Signal</keyword>
<feature type="chain" id="PRO_5008913981" description="Thioredoxin domain-containing protein" evidence="1">
    <location>
        <begin position="23"/>
        <end position="197"/>
    </location>
</feature>
<evidence type="ECO:0000256" key="1">
    <source>
        <dbReference type="SAM" id="SignalP"/>
    </source>
</evidence>
<sequence>MSPAMSPLLCLVFLLQCWEVHSFLRLWQQGTPRGHLGAVEEDNGSQDVAPLLPIDDLLAISDSTDNTEAAVLLFASWDSSSMMLLQTWRQAADSFQQSLRGGLSLFSLSSPSFFKKKCKAREQPLKTAAFDCAQQPQHDGHDARALCRSIGVSSLPALLYFTPKPVRFTEAQQHMQQNQLGLFDDEADATLNPRATR</sequence>
<dbReference type="Proteomes" id="UP000095192">
    <property type="component" value="Unassembled WGS sequence"/>
</dbReference>
<evidence type="ECO:0008006" key="4">
    <source>
        <dbReference type="Google" id="ProtNLM"/>
    </source>
</evidence>
<dbReference type="InParanoid" id="A0A1D3CXA6"/>
<dbReference type="Gene3D" id="3.40.30.10">
    <property type="entry name" value="Glutaredoxin"/>
    <property type="match status" value="1"/>
</dbReference>
<dbReference type="AlphaFoldDB" id="A0A1D3CXA6"/>
<reference evidence="2 3" key="1">
    <citation type="journal article" date="2016" name="BMC Genomics">
        <title>Comparative genomics reveals Cyclospora cayetanensis possesses coccidia-like metabolism and invasion components but unique surface antigens.</title>
        <authorList>
            <person name="Liu S."/>
            <person name="Wang L."/>
            <person name="Zheng H."/>
            <person name="Xu Z."/>
            <person name="Roellig D.M."/>
            <person name="Li N."/>
            <person name="Frace M.A."/>
            <person name="Tang K."/>
            <person name="Arrowood M.J."/>
            <person name="Moss D.M."/>
            <person name="Zhang L."/>
            <person name="Feng Y."/>
            <person name="Xiao L."/>
        </authorList>
    </citation>
    <scope>NUCLEOTIDE SEQUENCE [LARGE SCALE GENOMIC DNA]</scope>
    <source>
        <strain evidence="2 3">CHN_HEN01</strain>
    </source>
</reference>
<dbReference type="VEuPathDB" id="ToxoDB:cyc_04019"/>
<accession>A0A1D3CXA6</accession>
<protein>
    <recommendedName>
        <fullName evidence="4">Thioredoxin domain-containing protein</fullName>
    </recommendedName>
</protein>
<comment type="caution">
    <text evidence="2">The sequence shown here is derived from an EMBL/GenBank/DDBJ whole genome shotgun (WGS) entry which is preliminary data.</text>
</comment>
<evidence type="ECO:0000313" key="2">
    <source>
        <dbReference type="EMBL" id="OEH75818.1"/>
    </source>
</evidence>
<organism evidence="2 3">
    <name type="scientific">Cyclospora cayetanensis</name>
    <dbReference type="NCBI Taxonomy" id="88456"/>
    <lineage>
        <taxon>Eukaryota</taxon>
        <taxon>Sar</taxon>
        <taxon>Alveolata</taxon>
        <taxon>Apicomplexa</taxon>
        <taxon>Conoidasida</taxon>
        <taxon>Coccidia</taxon>
        <taxon>Eucoccidiorida</taxon>
        <taxon>Eimeriorina</taxon>
        <taxon>Eimeriidae</taxon>
        <taxon>Cyclospora</taxon>
    </lineage>
</organism>
<name>A0A1D3CXA6_9EIME</name>
<feature type="signal peptide" evidence="1">
    <location>
        <begin position="1"/>
        <end position="22"/>
    </location>
</feature>
<keyword evidence="3" id="KW-1185">Reference proteome</keyword>
<dbReference type="EMBL" id="JROU02001625">
    <property type="protein sequence ID" value="OEH75818.1"/>
    <property type="molecule type" value="Genomic_DNA"/>
</dbReference>
<evidence type="ECO:0000313" key="3">
    <source>
        <dbReference type="Proteomes" id="UP000095192"/>
    </source>
</evidence>